<comment type="caution">
    <text evidence="1">The sequence shown here is derived from an EMBL/GenBank/DDBJ whole genome shotgun (WGS) entry which is preliminary data.</text>
</comment>
<dbReference type="Proteomes" id="UP000799755">
    <property type="component" value="Unassembled WGS sequence"/>
</dbReference>
<reference evidence="1" key="1">
    <citation type="journal article" date="2020" name="Stud. Mycol.">
        <title>101 Dothideomycetes genomes: a test case for predicting lifestyles and emergence of pathogens.</title>
        <authorList>
            <person name="Haridas S."/>
            <person name="Albert R."/>
            <person name="Binder M."/>
            <person name="Bloem J."/>
            <person name="Labutti K."/>
            <person name="Salamov A."/>
            <person name="Andreopoulos B."/>
            <person name="Baker S."/>
            <person name="Barry K."/>
            <person name="Bills G."/>
            <person name="Bluhm B."/>
            <person name="Cannon C."/>
            <person name="Castanera R."/>
            <person name="Culley D."/>
            <person name="Daum C."/>
            <person name="Ezra D."/>
            <person name="Gonzalez J."/>
            <person name="Henrissat B."/>
            <person name="Kuo A."/>
            <person name="Liang C."/>
            <person name="Lipzen A."/>
            <person name="Lutzoni F."/>
            <person name="Magnuson J."/>
            <person name="Mondo S."/>
            <person name="Nolan M."/>
            <person name="Ohm R."/>
            <person name="Pangilinan J."/>
            <person name="Park H.-J."/>
            <person name="Ramirez L."/>
            <person name="Alfaro M."/>
            <person name="Sun H."/>
            <person name="Tritt A."/>
            <person name="Yoshinaga Y."/>
            <person name="Zwiers L.-H."/>
            <person name="Turgeon B."/>
            <person name="Goodwin S."/>
            <person name="Spatafora J."/>
            <person name="Crous P."/>
            <person name="Grigoriev I."/>
        </authorList>
    </citation>
    <scope>NUCLEOTIDE SEQUENCE</scope>
    <source>
        <strain evidence="1">ATCC 200398</strain>
    </source>
</reference>
<proteinExistence type="predicted"/>
<name>A0ACB6Q8M3_9PLEO</name>
<evidence type="ECO:0000313" key="2">
    <source>
        <dbReference type="Proteomes" id="UP000799755"/>
    </source>
</evidence>
<protein>
    <submittedName>
        <fullName evidence="1">Amidophosphoribosyltransferase</fullName>
    </submittedName>
</protein>
<gene>
    <name evidence="1" type="ORF">BDR25DRAFT_274358</name>
</gene>
<dbReference type="EMBL" id="MU003582">
    <property type="protein sequence ID" value="KAF2462531.1"/>
    <property type="molecule type" value="Genomic_DNA"/>
</dbReference>
<keyword evidence="2" id="KW-1185">Reference proteome</keyword>
<organism evidence="1 2">
    <name type="scientific">Lindgomyces ingoldianus</name>
    <dbReference type="NCBI Taxonomy" id="673940"/>
    <lineage>
        <taxon>Eukaryota</taxon>
        <taxon>Fungi</taxon>
        <taxon>Dikarya</taxon>
        <taxon>Ascomycota</taxon>
        <taxon>Pezizomycotina</taxon>
        <taxon>Dothideomycetes</taxon>
        <taxon>Pleosporomycetidae</taxon>
        <taxon>Pleosporales</taxon>
        <taxon>Lindgomycetaceae</taxon>
        <taxon>Lindgomyces</taxon>
    </lineage>
</organism>
<sequence length="510" mass="56218">MCGVLALILANPSSGAANELYEALFSLQHRGQDAAGIVTSAPGGRLHMYKGNGMVTEIFTDGAMFERIPGSMGIAHVRYPTAGSSAMAEAQPFYVNSPYGICFAHNGNLINAVELKRYLDFEAHRHINTDSDSELMLNVFADELNKTKKARINTQDLFDALGRMYDRCRGGWACTAMLTGFGVVGFRDTHGIRPLILGSRVSEHGNDYVLASESVALDQIGFNVIRDILPGEAVVIEKGQPPVFRQVSPHASYTPDMFEYVYFARPESIIDGLGVYPARQRMGQRLASRIKEAWGQEIIDEIDLVVPVPETASVGAPMVATGLNKPYCRALVRNTYIFRTFIMPDQKSRQQGVRRKLSAIKSELKDKVVLLVDDSIVRGTMSRGAISIVREAGAKKIYVASCAPEVRYAHIYGIDLASPKEMVAHERDNAAICKELGCDGIIFQTLDNLIDTCAEVVRSQDRREPQSFEVGVFCGKYATLVNPDYFDHLEEIRATGRSLKISEHTPQIVA</sequence>
<accession>A0ACB6Q8M3</accession>
<evidence type="ECO:0000313" key="1">
    <source>
        <dbReference type="EMBL" id="KAF2462531.1"/>
    </source>
</evidence>